<protein>
    <submittedName>
        <fullName evidence="9">DNA repair protein RadC</fullName>
    </submittedName>
</protein>
<dbReference type="Pfam" id="PF04002">
    <property type="entry name" value="RadC"/>
    <property type="match status" value="1"/>
</dbReference>
<dbReference type="AlphaFoldDB" id="A0A940MWH3"/>
<keyword evidence="5" id="KW-0482">Metalloprotease</keyword>
<dbReference type="InterPro" id="IPR001405">
    <property type="entry name" value="UPF0758"/>
</dbReference>
<accession>A0A940MWH3</accession>
<dbReference type="CDD" id="cd08071">
    <property type="entry name" value="MPN_DUF2466"/>
    <property type="match status" value="1"/>
</dbReference>
<dbReference type="Gene3D" id="1.10.150.20">
    <property type="entry name" value="5' to 3' exonuclease, C-terminal subdomain"/>
    <property type="match status" value="1"/>
</dbReference>
<evidence type="ECO:0000256" key="3">
    <source>
        <dbReference type="ARBA" id="ARBA00022801"/>
    </source>
</evidence>
<evidence type="ECO:0000313" key="9">
    <source>
        <dbReference type="EMBL" id="MBP0492084.1"/>
    </source>
</evidence>
<dbReference type="PROSITE" id="PS50249">
    <property type="entry name" value="MPN"/>
    <property type="match status" value="1"/>
</dbReference>
<evidence type="ECO:0000256" key="2">
    <source>
        <dbReference type="ARBA" id="ARBA00022723"/>
    </source>
</evidence>
<dbReference type="InterPro" id="IPR025657">
    <property type="entry name" value="RadC_JAB"/>
</dbReference>
<keyword evidence="1" id="KW-0645">Protease</keyword>
<dbReference type="GO" id="GO:0046872">
    <property type="term" value="F:metal ion binding"/>
    <property type="evidence" value="ECO:0007669"/>
    <property type="project" value="UniProtKB-KW"/>
</dbReference>
<keyword evidence="3" id="KW-0378">Hydrolase</keyword>
<dbReference type="GO" id="GO:0008237">
    <property type="term" value="F:metallopeptidase activity"/>
    <property type="evidence" value="ECO:0007669"/>
    <property type="project" value="UniProtKB-KW"/>
</dbReference>
<dbReference type="EMBL" id="JAGIZA010000002">
    <property type="protein sequence ID" value="MBP0492084.1"/>
    <property type="molecule type" value="Genomic_DNA"/>
</dbReference>
<keyword evidence="10" id="KW-1185">Reference proteome</keyword>
<sequence>MWLEKLFRRRSPAPLRPAARPPGFAEDLGAFGGVHDLVEEGARSTRPGFGGGSGGNWRAAPRGRGAEGIPDRPFASTGPQGHRGRLREKLLERGPDALADYELLEMLLFFAFKKGDTKPLAKSLINRFGSFAAVLAAPQAELMATRGLGEHSVAALKLVQAAALRLAKAEAAEMPLLNNWDRLLAYLNAAISREKVEQFRILFLDSKNRLIADEAQAKGTVNHTPVYPREVIRRALDLHATALILVHNHPSGDPTPSRSDVEMTMEIRRAGEIFSVVVHDHLIIGNGRHLSFKREGLL</sequence>
<evidence type="ECO:0000256" key="7">
    <source>
        <dbReference type="SAM" id="MobiDB-lite"/>
    </source>
</evidence>
<reference evidence="9" key="1">
    <citation type="submission" date="2021-03" db="EMBL/GenBank/DDBJ databases">
        <authorList>
            <person name="So Y."/>
        </authorList>
    </citation>
    <scope>NUCLEOTIDE SEQUENCE</scope>
    <source>
        <strain evidence="9">SG15</strain>
    </source>
</reference>
<evidence type="ECO:0000256" key="6">
    <source>
        <dbReference type="RuleBase" id="RU003797"/>
    </source>
</evidence>
<dbReference type="Gene3D" id="3.40.140.10">
    <property type="entry name" value="Cytidine Deaminase, domain 2"/>
    <property type="match status" value="1"/>
</dbReference>
<keyword evidence="2" id="KW-0479">Metal-binding</keyword>
<evidence type="ECO:0000313" key="10">
    <source>
        <dbReference type="Proteomes" id="UP000677537"/>
    </source>
</evidence>
<dbReference type="GO" id="GO:0006508">
    <property type="term" value="P:proteolysis"/>
    <property type="evidence" value="ECO:0007669"/>
    <property type="project" value="UniProtKB-KW"/>
</dbReference>
<dbReference type="InterPro" id="IPR037518">
    <property type="entry name" value="MPN"/>
</dbReference>
<name>A0A940MWH3_9PROT</name>
<comment type="similarity">
    <text evidence="6">Belongs to the UPF0758 family.</text>
</comment>
<dbReference type="InterPro" id="IPR046778">
    <property type="entry name" value="UPF0758_N"/>
</dbReference>
<dbReference type="PANTHER" id="PTHR30471:SF3">
    <property type="entry name" value="UPF0758 PROTEIN YEES-RELATED"/>
    <property type="match status" value="1"/>
</dbReference>
<dbReference type="NCBIfam" id="TIGR00608">
    <property type="entry name" value="radc"/>
    <property type="match status" value="1"/>
</dbReference>
<dbReference type="SUPFAM" id="SSF47781">
    <property type="entry name" value="RuvA domain 2-like"/>
    <property type="match status" value="1"/>
</dbReference>
<comment type="caution">
    <text evidence="9">The sequence shown here is derived from an EMBL/GenBank/DDBJ whole genome shotgun (WGS) entry which is preliminary data.</text>
</comment>
<keyword evidence="4" id="KW-0862">Zinc</keyword>
<evidence type="ECO:0000256" key="5">
    <source>
        <dbReference type="ARBA" id="ARBA00023049"/>
    </source>
</evidence>
<organism evidence="9 10">
    <name type="scientific">Roseomonas indoligenes</name>
    <dbReference type="NCBI Taxonomy" id="2820811"/>
    <lineage>
        <taxon>Bacteria</taxon>
        <taxon>Pseudomonadati</taxon>
        <taxon>Pseudomonadota</taxon>
        <taxon>Alphaproteobacteria</taxon>
        <taxon>Acetobacterales</taxon>
        <taxon>Roseomonadaceae</taxon>
        <taxon>Roseomonas</taxon>
    </lineage>
</organism>
<feature type="domain" description="MPN" evidence="8">
    <location>
        <begin position="176"/>
        <end position="298"/>
    </location>
</feature>
<evidence type="ECO:0000259" key="8">
    <source>
        <dbReference type="PROSITE" id="PS50249"/>
    </source>
</evidence>
<gene>
    <name evidence="9" type="primary">radC</name>
    <name evidence="9" type="ORF">J5Y10_04755</name>
</gene>
<dbReference type="PANTHER" id="PTHR30471">
    <property type="entry name" value="DNA REPAIR PROTEIN RADC"/>
    <property type="match status" value="1"/>
</dbReference>
<evidence type="ECO:0000256" key="1">
    <source>
        <dbReference type="ARBA" id="ARBA00022670"/>
    </source>
</evidence>
<dbReference type="PROSITE" id="PS01302">
    <property type="entry name" value="UPF0758"/>
    <property type="match status" value="1"/>
</dbReference>
<dbReference type="SUPFAM" id="SSF102712">
    <property type="entry name" value="JAB1/MPN domain"/>
    <property type="match status" value="1"/>
</dbReference>
<dbReference type="Proteomes" id="UP000677537">
    <property type="component" value="Unassembled WGS sequence"/>
</dbReference>
<dbReference type="NCBIfam" id="NF000642">
    <property type="entry name" value="PRK00024.1"/>
    <property type="match status" value="1"/>
</dbReference>
<dbReference type="InterPro" id="IPR020891">
    <property type="entry name" value="UPF0758_CS"/>
</dbReference>
<evidence type="ECO:0000256" key="4">
    <source>
        <dbReference type="ARBA" id="ARBA00022833"/>
    </source>
</evidence>
<proteinExistence type="inferred from homology"/>
<dbReference type="Pfam" id="PF20582">
    <property type="entry name" value="UPF0758_N"/>
    <property type="match status" value="1"/>
</dbReference>
<feature type="region of interest" description="Disordered" evidence="7">
    <location>
        <begin position="42"/>
        <end position="86"/>
    </location>
</feature>
<dbReference type="InterPro" id="IPR010994">
    <property type="entry name" value="RuvA_2-like"/>
</dbReference>